<reference evidence="7" key="1">
    <citation type="submission" date="2022-01" db="EMBL/GenBank/DDBJ databases">
        <authorList>
            <person name="King R."/>
        </authorList>
    </citation>
    <scope>NUCLEOTIDE SEQUENCE</scope>
</reference>
<feature type="domain" description="Myb/SANT-like DNA-binding" evidence="6">
    <location>
        <begin position="4"/>
        <end position="81"/>
    </location>
</feature>
<evidence type="ECO:0000259" key="6">
    <source>
        <dbReference type="Pfam" id="PF13873"/>
    </source>
</evidence>
<name>A0A9P0CMU4_9CUCU</name>
<evidence type="ECO:0000313" key="7">
    <source>
        <dbReference type="EMBL" id="CAH1104536.1"/>
    </source>
</evidence>
<sequence>MEKKSYCSRKQKELLVELLKLKENEDLISGKFNQKFSYKDSENKWQKIAATVNAVPGSQKDWKHWKKIWQDIRSKTKKRKAHNQQICGTGGGQKVVDITDTDEQILELIHPQLISENKDIEENKIVFDYVDPNEMKKEKINIVKMQLNLQ</sequence>
<dbReference type="AlphaFoldDB" id="A0A9P0CMU4"/>
<organism evidence="7 8">
    <name type="scientific">Psylliodes chrysocephalus</name>
    <dbReference type="NCBI Taxonomy" id="3402493"/>
    <lineage>
        <taxon>Eukaryota</taxon>
        <taxon>Metazoa</taxon>
        <taxon>Ecdysozoa</taxon>
        <taxon>Arthropoda</taxon>
        <taxon>Hexapoda</taxon>
        <taxon>Insecta</taxon>
        <taxon>Pterygota</taxon>
        <taxon>Neoptera</taxon>
        <taxon>Endopterygota</taxon>
        <taxon>Coleoptera</taxon>
        <taxon>Polyphaga</taxon>
        <taxon>Cucujiformia</taxon>
        <taxon>Chrysomeloidea</taxon>
        <taxon>Chrysomelidae</taxon>
        <taxon>Galerucinae</taxon>
        <taxon>Alticini</taxon>
        <taxon>Psylliodes</taxon>
    </lineage>
</organism>
<dbReference type="PANTHER" id="PTHR23098">
    <property type="entry name" value="AGAP001331-PA-RELATED"/>
    <property type="match status" value="1"/>
</dbReference>
<gene>
    <name evidence="7" type="ORF">PSYICH_LOCUS5358</name>
</gene>
<comment type="function">
    <text evidence="5">Involved in transvection phenomena (= synapsis-dependent gene expression), where the synaptic pairing of chromosomes carrying genes with which zeste interacts influences the expression of these genes. Zeste binds to DNA and stimulates transcription from a nearby promoter.</text>
</comment>
<comment type="subunit">
    <text evidence="1">Self-associates forming complexes of several hundred monomers.</text>
</comment>
<evidence type="ECO:0000256" key="2">
    <source>
        <dbReference type="ARBA" id="ARBA00016807"/>
    </source>
</evidence>
<dbReference type="Pfam" id="PF13873">
    <property type="entry name" value="Myb_DNA-bind_5"/>
    <property type="match status" value="1"/>
</dbReference>
<keyword evidence="4" id="KW-0804">Transcription</keyword>
<keyword evidence="3" id="KW-0805">Transcription regulation</keyword>
<keyword evidence="8" id="KW-1185">Reference proteome</keyword>
<dbReference type="OrthoDB" id="7543230at2759"/>
<evidence type="ECO:0000256" key="5">
    <source>
        <dbReference type="ARBA" id="ARBA00025466"/>
    </source>
</evidence>
<evidence type="ECO:0000256" key="1">
    <source>
        <dbReference type="ARBA" id="ARBA00011764"/>
    </source>
</evidence>
<dbReference type="Proteomes" id="UP001153636">
    <property type="component" value="Chromosome 17"/>
</dbReference>
<dbReference type="PANTHER" id="PTHR23098:SF16">
    <property type="entry name" value="REGULATORY PROTEIN ZESTE"/>
    <property type="match status" value="1"/>
</dbReference>
<proteinExistence type="predicted"/>
<evidence type="ECO:0000256" key="4">
    <source>
        <dbReference type="ARBA" id="ARBA00023163"/>
    </source>
</evidence>
<evidence type="ECO:0000256" key="3">
    <source>
        <dbReference type="ARBA" id="ARBA00023015"/>
    </source>
</evidence>
<accession>A0A9P0CMU4</accession>
<evidence type="ECO:0000313" key="8">
    <source>
        <dbReference type="Proteomes" id="UP001153636"/>
    </source>
</evidence>
<dbReference type="GO" id="GO:0005634">
    <property type="term" value="C:nucleus"/>
    <property type="evidence" value="ECO:0007669"/>
    <property type="project" value="TreeGrafter"/>
</dbReference>
<protein>
    <recommendedName>
        <fullName evidence="2">Regulatory protein zeste</fullName>
    </recommendedName>
</protein>
<dbReference type="InterPro" id="IPR028002">
    <property type="entry name" value="Myb_DNA-bind_5"/>
</dbReference>
<dbReference type="EMBL" id="OV651829">
    <property type="protein sequence ID" value="CAH1104536.1"/>
    <property type="molecule type" value="Genomic_DNA"/>
</dbReference>